<evidence type="ECO:0000313" key="2">
    <source>
        <dbReference type="Proteomes" id="UP000281738"/>
    </source>
</evidence>
<keyword evidence="2" id="KW-1185">Reference proteome</keyword>
<dbReference type="InterPro" id="IPR049252">
    <property type="entry name" value="DUF6885"/>
</dbReference>
<dbReference type="RefSeq" id="WP_123389733.1">
    <property type="nucleotide sequence ID" value="NZ_RKHO01000001.1"/>
</dbReference>
<comment type="caution">
    <text evidence="1">The sequence shown here is derived from an EMBL/GenBank/DDBJ whole genome shotgun (WGS) entry which is preliminary data.</text>
</comment>
<proteinExistence type="predicted"/>
<accession>A0A3N2CST4</accession>
<protein>
    <submittedName>
        <fullName evidence="1">Uncharacterized protein</fullName>
    </submittedName>
</protein>
<dbReference type="EMBL" id="RKHO01000001">
    <property type="protein sequence ID" value="ROR90613.1"/>
    <property type="molecule type" value="Genomic_DNA"/>
</dbReference>
<reference evidence="1 2" key="1">
    <citation type="submission" date="2018-11" db="EMBL/GenBank/DDBJ databases">
        <title>Sequencing the genomes of 1000 actinobacteria strains.</title>
        <authorList>
            <person name="Klenk H.-P."/>
        </authorList>
    </citation>
    <scope>NUCLEOTIDE SEQUENCE [LARGE SCALE GENOMIC DNA]</scope>
    <source>
        <strain evidence="1 2">DSM 12652</strain>
    </source>
</reference>
<sequence length="235" mass="23411">MDLLRLPGADRVLARHGEVLPQPDQLCGPFAAHVGLHAVLDAVPGTTDLAVAAGTRVWPADVATWRPAGAPLLRTGWDRLPEAPSVDDSGTDAAGVATAVRSLTDVDVVGVPATGLTVTGLAALLVSLLGGAPVGVLANVRTGALDPGAGFDVGHFVVLWGVSADGSLVGVGDTYAELGAAGQPPGCRVVGAESLLAGLAAPPGRGLLLLVDRRDRAALGDLLDGLGVATGEWAT</sequence>
<organism evidence="1 2">
    <name type="scientific">Nocardioides aurantiacus</name>
    <dbReference type="NCBI Taxonomy" id="86796"/>
    <lineage>
        <taxon>Bacteria</taxon>
        <taxon>Bacillati</taxon>
        <taxon>Actinomycetota</taxon>
        <taxon>Actinomycetes</taxon>
        <taxon>Propionibacteriales</taxon>
        <taxon>Nocardioidaceae</taxon>
        <taxon>Nocardioides</taxon>
    </lineage>
</organism>
<evidence type="ECO:0000313" key="1">
    <source>
        <dbReference type="EMBL" id="ROR90613.1"/>
    </source>
</evidence>
<gene>
    <name evidence="1" type="ORF">EDD33_1459</name>
</gene>
<dbReference type="AlphaFoldDB" id="A0A3N2CST4"/>
<dbReference type="Proteomes" id="UP000281738">
    <property type="component" value="Unassembled WGS sequence"/>
</dbReference>
<name>A0A3N2CST4_9ACTN</name>
<dbReference type="Pfam" id="PF21819">
    <property type="entry name" value="DUF6885"/>
    <property type="match status" value="1"/>
</dbReference>
<dbReference type="OrthoDB" id="3618129at2"/>